<proteinExistence type="predicted"/>
<dbReference type="EMBL" id="JAVRIC010000001">
    <property type="protein sequence ID" value="MDT0496020.1"/>
    <property type="molecule type" value="Genomic_DNA"/>
</dbReference>
<comment type="caution">
    <text evidence="2">The sequence shown here is derived from an EMBL/GenBank/DDBJ whole genome shotgun (WGS) entry which is preliminary data.</text>
</comment>
<accession>A0ABU2WDU4</accession>
<evidence type="ECO:0000313" key="3">
    <source>
        <dbReference type="Proteomes" id="UP001254608"/>
    </source>
</evidence>
<dbReference type="Proteomes" id="UP001254608">
    <property type="component" value="Unassembled WGS sequence"/>
</dbReference>
<evidence type="ECO:0000256" key="1">
    <source>
        <dbReference type="SAM" id="MobiDB-lite"/>
    </source>
</evidence>
<feature type="region of interest" description="Disordered" evidence="1">
    <location>
        <begin position="1"/>
        <end position="31"/>
    </location>
</feature>
<keyword evidence="3" id="KW-1185">Reference proteome</keyword>
<name>A0ABU2WDU4_9GAMM</name>
<protein>
    <recommendedName>
        <fullName evidence="4">Transposase</fullName>
    </recommendedName>
</protein>
<dbReference type="RefSeq" id="WP_311363411.1">
    <property type="nucleotide sequence ID" value="NZ_JAVRIC010000001.1"/>
</dbReference>
<feature type="compositionally biased region" description="Basic and acidic residues" evidence="1">
    <location>
        <begin position="1"/>
        <end position="11"/>
    </location>
</feature>
<evidence type="ECO:0008006" key="4">
    <source>
        <dbReference type="Google" id="ProtNLM"/>
    </source>
</evidence>
<gene>
    <name evidence="2" type="ORF">RM530_01385</name>
</gene>
<evidence type="ECO:0000313" key="2">
    <source>
        <dbReference type="EMBL" id="MDT0496020.1"/>
    </source>
</evidence>
<reference evidence="2 3" key="1">
    <citation type="submission" date="2023-09" db="EMBL/GenBank/DDBJ databases">
        <authorList>
            <person name="Rey-Velasco X."/>
        </authorList>
    </citation>
    <scope>NUCLEOTIDE SEQUENCE [LARGE SCALE GENOMIC DNA]</scope>
    <source>
        <strain evidence="2 3">W345</strain>
    </source>
</reference>
<feature type="compositionally biased region" description="Low complexity" evidence="1">
    <location>
        <begin position="21"/>
        <end position="30"/>
    </location>
</feature>
<organism evidence="2 3">
    <name type="scientific">Banduia mediterranea</name>
    <dbReference type="NCBI Taxonomy" id="3075609"/>
    <lineage>
        <taxon>Bacteria</taxon>
        <taxon>Pseudomonadati</taxon>
        <taxon>Pseudomonadota</taxon>
        <taxon>Gammaproteobacteria</taxon>
        <taxon>Nevskiales</taxon>
        <taxon>Algiphilaceae</taxon>
        <taxon>Banduia</taxon>
    </lineage>
</organism>
<sequence>MNRPTAIDRHQAFSVRHPPGRGRSVTSTGSRRLKATRETLFDAVQGELTASHVFVLRELMAHKLLRTVFYMLSRNQPYRNTVVDYQARSVKRNAPRWIKALTQYGFIATQA</sequence>